<dbReference type="Gene3D" id="2.60.40.10">
    <property type="entry name" value="Immunoglobulins"/>
    <property type="match status" value="1"/>
</dbReference>
<feature type="signal peptide" evidence="3">
    <location>
        <begin position="1"/>
        <end position="21"/>
    </location>
</feature>
<dbReference type="InterPro" id="IPR013191">
    <property type="entry name" value="GH98_central"/>
</dbReference>
<dbReference type="Gene3D" id="2.60.220.10">
    <property type="entry name" value="Polysaccharide lyase family 8-like, C-terminal"/>
    <property type="match status" value="1"/>
</dbReference>
<evidence type="ECO:0000313" key="7">
    <source>
        <dbReference type="EMBL" id="TGV00973.1"/>
    </source>
</evidence>
<dbReference type="EMBL" id="SRSO01000030">
    <property type="protein sequence ID" value="TGV00973.1"/>
    <property type="molecule type" value="Genomic_DNA"/>
</dbReference>
<dbReference type="InterPro" id="IPR011071">
    <property type="entry name" value="Lyase_8-like_C"/>
</dbReference>
<dbReference type="RefSeq" id="WP_135878494.1">
    <property type="nucleotide sequence ID" value="NZ_SRSO01000030.1"/>
</dbReference>
<evidence type="ECO:0000259" key="4">
    <source>
        <dbReference type="Pfam" id="PF02018"/>
    </source>
</evidence>
<dbReference type="AlphaFoldDB" id="A0A4S1DT68"/>
<evidence type="ECO:0000256" key="2">
    <source>
        <dbReference type="ARBA" id="ARBA00022801"/>
    </source>
</evidence>
<evidence type="ECO:0000259" key="5">
    <source>
        <dbReference type="Pfam" id="PF08306"/>
    </source>
</evidence>
<feature type="domain" description="Glycosyl hydrolase family 98 central" evidence="5">
    <location>
        <begin position="228"/>
        <end position="427"/>
    </location>
</feature>
<comment type="caution">
    <text evidence="7">The sequence shown here is derived from an EMBL/GenBank/DDBJ whole genome shotgun (WGS) entry which is preliminary data.</text>
</comment>
<dbReference type="NCBIfam" id="TIGR04183">
    <property type="entry name" value="Por_Secre_tail"/>
    <property type="match status" value="1"/>
</dbReference>
<protein>
    <submittedName>
        <fullName evidence="7">T9SS type A sorting domain-containing protein</fullName>
    </submittedName>
</protein>
<evidence type="ECO:0000256" key="3">
    <source>
        <dbReference type="SAM" id="SignalP"/>
    </source>
</evidence>
<dbReference type="Pfam" id="PF18962">
    <property type="entry name" value="Por_Secre_tail"/>
    <property type="match status" value="1"/>
</dbReference>
<dbReference type="Proteomes" id="UP000307602">
    <property type="component" value="Unassembled WGS sequence"/>
</dbReference>
<dbReference type="InterPro" id="IPR028974">
    <property type="entry name" value="TSP_type-3_rpt"/>
</dbReference>
<dbReference type="GO" id="GO:0005975">
    <property type="term" value="P:carbohydrate metabolic process"/>
    <property type="evidence" value="ECO:0007669"/>
    <property type="project" value="InterPro"/>
</dbReference>
<accession>A0A4S1DT68</accession>
<sequence>MKKLNYLFLLSCFFFINSSRAQVELLFPRNNDELTDIAVSFRVKVSTDGPYELQVSKNQNFTAPVVKQARTVDDRYDDRNIVYFYSNYGTINPSKKFLLDPGTWYWRVTQDGGTTFSETRTLVVNDDKSPTPVQIDISPEKPFFHFRINSRTVYESSDPAALMKEMVPDHLKDYVVLDLGQSFFSNTQGVDLLEYSRFFDDLGYKFLFDSGGVGDLSPRGRSSLLSEIEMAFKELPNCVGAATSEAFYGYFFDEDKRSNIDGIIELCRKYGKVFSYGDMNWQAAKWPLFSYANYDSYLDKNYGDYLLPQNKTTDPWGAYTNVSSIQGMKLTGMIKNIGMWSDAWCWEKFGDVDDFELEEWMNGTHATGSGTKYHPYIQNMKQFIYGITYGSTVFTIEQSTQYDRFTGRPTDHYHRYLEPFINAVIDEKLIPSEQAINNNFKIIVDTGINTTDANSTPNITYMPGNIWGDVLRSTYGISDLAPYSDVVFTKQNYDIQQSAYLEMIPNTDRYPSGIPFLPKSSVSPPVINGTPLAVVKLEDLDTQAEADANLNIFYPESTNEAYAQIIDNSIFVFNTLENHDIKQSYTLNINHAGIESLSGNIDLMSYVIGKLKPDDGGSIFFQVNGYVPNPSLREGEYSLPAYPSILTFKCTAQPNIKIEELGAIKNYNWNDATNELSIEIDHTIAGAVNFTLQQDPVTETISIDDVPDLITTSSNLDFKIGYNLRETRDIVVSVLDPNDVIMASTTKTIIKGVNNDVFTLNFNPIPASGTGYSVVAQIRPVGGDETQIIVEKKTPFEFLTEATCPNTDVYNECFENGIGLWFGGSGTAIREVQRNEVYQGNYALMVKGEGASAATISNLNPNNNYQIKAFAKNLGTGNINFGLKDHGGPEQSTSVTNTTFEEKTLSFTTGANNTSVRVYYYSPNSDAEGYLDNISLIDLGCAGANCNDTDLDGVLNADDDCPNTPAGAAVDSNGCEVFSVVADNFLIKTTGETCSSKNNGSVLITVQNSNNASYTAILSGNGVDVTKNFTAQTIFEDLGAGEYTLQITVAEDPDFNGEFTITVGEPEALGVTSKVNNNSKTVSLNFNGGQQYNISVNNRLFRTKASNITLPLEDGLNYVVVKSDKDCQGIYSQQFVIGSELKLFPNPATQELNILLPMSNSKIEAINIIDLVGKNKQLYPYVANGEYSLKVDISNLKKGFYFANIVTNKNSYTLKFIKK</sequence>
<dbReference type="InterPro" id="IPR008979">
    <property type="entry name" value="Galactose-bd-like_sf"/>
</dbReference>
<keyword evidence="8" id="KW-1185">Reference proteome</keyword>
<dbReference type="OrthoDB" id="9761875at2"/>
<dbReference type="InterPro" id="IPR026444">
    <property type="entry name" value="Secre_tail"/>
</dbReference>
<organism evidence="7 8">
    <name type="scientific">Flavivirga rizhaonensis</name>
    <dbReference type="NCBI Taxonomy" id="2559571"/>
    <lineage>
        <taxon>Bacteria</taxon>
        <taxon>Pseudomonadati</taxon>
        <taxon>Bacteroidota</taxon>
        <taxon>Flavobacteriia</taxon>
        <taxon>Flavobacteriales</taxon>
        <taxon>Flavobacteriaceae</taxon>
        <taxon>Flavivirga</taxon>
    </lineage>
</organism>
<name>A0A4S1DT68_9FLAO</name>
<dbReference type="Gene3D" id="3.20.20.80">
    <property type="entry name" value="Glycosidases"/>
    <property type="match status" value="1"/>
</dbReference>
<keyword evidence="1 3" id="KW-0732">Signal</keyword>
<feature type="domain" description="CBM-cenC" evidence="4">
    <location>
        <begin position="809"/>
        <end position="925"/>
    </location>
</feature>
<reference evidence="7 8" key="1">
    <citation type="submission" date="2019-04" db="EMBL/GenBank/DDBJ databases">
        <authorList>
            <person name="Liu A."/>
        </authorList>
    </citation>
    <scope>NUCLEOTIDE SEQUENCE [LARGE SCALE GENOMIC DNA]</scope>
    <source>
        <strain evidence="7 8">RZ03</strain>
    </source>
</reference>
<gene>
    <name evidence="7" type="ORF">EM932_17460</name>
</gene>
<evidence type="ECO:0000313" key="8">
    <source>
        <dbReference type="Proteomes" id="UP000307602"/>
    </source>
</evidence>
<evidence type="ECO:0000259" key="6">
    <source>
        <dbReference type="Pfam" id="PF18962"/>
    </source>
</evidence>
<dbReference type="InterPro" id="IPR003305">
    <property type="entry name" value="CenC_carb-bd"/>
</dbReference>
<dbReference type="Gene3D" id="2.60.120.260">
    <property type="entry name" value="Galactose-binding domain-like"/>
    <property type="match status" value="1"/>
</dbReference>
<dbReference type="Pfam" id="PF02018">
    <property type="entry name" value="CBM_4_9"/>
    <property type="match status" value="1"/>
</dbReference>
<feature type="chain" id="PRO_5020524241" evidence="3">
    <location>
        <begin position="22"/>
        <end position="1219"/>
    </location>
</feature>
<dbReference type="Pfam" id="PF08306">
    <property type="entry name" value="Glyco_hydro_98M"/>
    <property type="match status" value="1"/>
</dbReference>
<proteinExistence type="predicted"/>
<dbReference type="SUPFAM" id="SSF49785">
    <property type="entry name" value="Galactose-binding domain-like"/>
    <property type="match status" value="1"/>
</dbReference>
<dbReference type="GO" id="GO:0016798">
    <property type="term" value="F:hydrolase activity, acting on glycosyl bonds"/>
    <property type="evidence" value="ECO:0007669"/>
    <property type="project" value="InterPro"/>
</dbReference>
<keyword evidence="2" id="KW-0378">Hydrolase</keyword>
<evidence type="ECO:0000256" key="1">
    <source>
        <dbReference type="ARBA" id="ARBA00022729"/>
    </source>
</evidence>
<dbReference type="SUPFAM" id="SSF103647">
    <property type="entry name" value="TSP type-3 repeat"/>
    <property type="match status" value="1"/>
</dbReference>
<dbReference type="InterPro" id="IPR013783">
    <property type="entry name" value="Ig-like_fold"/>
</dbReference>
<dbReference type="GO" id="GO:0005509">
    <property type="term" value="F:calcium ion binding"/>
    <property type="evidence" value="ECO:0007669"/>
    <property type="project" value="InterPro"/>
</dbReference>
<feature type="domain" description="Secretion system C-terminal sorting" evidence="6">
    <location>
        <begin position="1143"/>
        <end position="1217"/>
    </location>
</feature>